<organism evidence="2 3">
    <name type="scientific">Echinococcus multilocularis</name>
    <name type="common">Fox tapeworm</name>
    <dbReference type="NCBI Taxonomy" id="6211"/>
    <lineage>
        <taxon>Eukaryota</taxon>
        <taxon>Metazoa</taxon>
        <taxon>Spiralia</taxon>
        <taxon>Lophotrochozoa</taxon>
        <taxon>Platyhelminthes</taxon>
        <taxon>Cestoda</taxon>
        <taxon>Eucestoda</taxon>
        <taxon>Cyclophyllidea</taxon>
        <taxon>Taeniidae</taxon>
        <taxon>Echinococcus</taxon>
    </lineage>
</organism>
<evidence type="ECO:0000313" key="3">
    <source>
        <dbReference type="Proteomes" id="UP000017246"/>
    </source>
</evidence>
<dbReference type="InterPro" id="IPR000477">
    <property type="entry name" value="RT_dom"/>
</dbReference>
<proteinExistence type="predicted"/>
<dbReference type="InterPro" id="IPR051320">
    <property type="entry name" value="Viral_Replic_Matur_Polypro"/>
</dbReference>
<dbReference type="OMA" id="FQHDELW"/>
<feature type="domain" description="Reverse transcriptase" evidence="1">
    <location>
        <begin position="32"/>
        <end position="105"/>
    </location>
</feature>
<dbReference type="InterPro" id="IPR043128">
    <property type="entry name" value="Rev_trsase/Diguanyl_cyclase"/>
</dbReference>
<reference evidence="2" key="2">
    <citation type="submission" date="2015-11" db="EMBL/GenBank/DDBJ databases">
        <authorList>
            <person name="Zhang Y."/>
            <person name="Guo Z."/>
        </authorList>
    </citation>
    <scope>NUCLEOTIDE SEQUENCE</scope>
</reference>
<dbReference type="Pfam" id="PF00078">
    <property type="entry name" value="RVT_1"/>
    <property type="match status" value="1"/>
</dbReference>
<dbReference type="FunFam" id="3.30.70.270:FF:000003">
    <property type="entry name" value="Transposon Ty3-G Gag-Pol polyprotein"/>
    <property type="match status" value="1"/>
</dbReference>
<dbReference type="PANTHER" id="PTHR33064:SF37">
    <property type="entry name" value="RIBONUCLEASE H"/>
    <property type="match status" value="1"/>
</dbReference>
<protein>
    <submittedName>
        <fullName evidence="2">RNA directed DNA polymerase</fullName>
    </submittedName>
</protein>
<dbReference type="InterPro" id="IPR043502">
    <property type="entry name" value="DNA/RNA_pol_sf"/>
</dbReference>
<dbReference type="PANTHER" id="PTHR33064">
    <property type="entry name" value="POL PROTEIN"/>
    <property type="match status" value="1"/>
</dbReference>
<dbReference type="OrthoDB" id="6118485at2759"/>
<accession>A0A0S4MII9</accession>
<dbReference type="EMBL" id="LN902841">
    <property type="protein sequence ID" value="CUT98607.1"/>
    <property type="molecule type" value="Genomic_DNA"/>
</dbReference>
<dbReference type="SUPFAM" id="SSF56672">
    <property type="entry name" value="DNA/RNA polymerases"/>
    <property type="match status" value="1"/>
</dbReference>
<dbReference type="AlphaFoldDB" id="A0A0S4MII9"/>
<keyword evidence="3" id="KW-1185">Reference proteome</keyword>
<reference evidence="2" key="1">
    <citation type="journal article" date="2013" name="Nature">
        <title>The genomes of four tapeworm species reveal adaptations to parasitism.</title>
        <authorList>
            <person name="Tsai I.J."/>
            <person name="Zarowiecki M."/>
            <person name="Holroyd N."/>
            <person name="Garciarrubio A."/>
            <person name="Sanchez-Flores A."/>
            <person name="Brooks K.L."/>
            <person name="Tracey A."/>
            <person name="Bobes R.J."/>
            <person name="Fragoso G."/>
            <person name="Sciutto E."/>
            <person name="Aslett M."/>
            <person name="Beasley H."/>
            <person name="Bennett H.M."/>
            <person name="Cai J."/>
            <person name="Camicia F."/>
            <person name="Clark R."/>
            <person name="Cucher M."/>
            <person name="De Silva N."/>
            <person name="Day T.A."/>
            <person name="Deplazes P."/>
            <person name="Estrada K."/>
            <person name="Fernandez C."/>
            <person name="Holland P.W."/>
            <person name="Hou J."/>
            <person name="Hu S."/>
            <person name="Huckvale T."/>
            <person name="Hung S.S."/>
            <person name="Kamenetzky L."/>
            <person name="Keane J.A."/>
            <person name="Kiss F."/>
            <person name="Koziol U."/>
            <person name="Lambert O."/>
            <person name="Liu K."/>
            <person name="Luo X."/>
            <person name="Luo Y."/>
            <person name="Macchiaroli N."/>
            <person name="Nichol S."/>
            <person name="Paps J."/>
            <person name="Parkinson J."/>
            <person name="Pouchkina-Stantcheva N."/>
            <person name="Riddiford N."/>
            <person name="Rosenzvit M."/>
            <person name="Salinas G."/>
            <person name="Wasmuth J.D."/>
            <person name="Zamanian M."/>
            <person name="Zheng Y."/>
            <person name="Cai X."/>
            <person name="Soberon X."/>
            <person name="Olson P.D."/>
            <person name="Laclette J.P."/>
            <person name="Brehm K."/>
            <person name="Berriman M."/>
            <person name="Garciarrubio A."/>
            <person name="Bobes R.J."/>
            <person name="Fragoso G."/>
            <person name="Sanchez-Flores A."/>
            <person name="Estrada K."/>
            <person name="Cevallos M.A."/>
            <person name="Morett E."/>
            <person name="Gonzalez V."/>
            <person name="Portillo T."/>
            <person name="Ochoa-Leyva A."/>
            <person name="Jose M.V."/>
            <person name="Sciutto E."/>
            <person name="Landa A."/>
            <person name="Jimenez L."/>
            <person name="Valdes V."/>
            <person name="Carrero J.C."/>
            <person name="Larralde C."/>
            <person name="Morales-Montor J."/>
            <person name="Limon-Lason J."/>
            <person name="Soberon X."/>
            <person name="Laclette J.P."/>
        </authorList>
    </citation>
    <scope>NUCLEOTIDE SEQUENCE [LARGE SCALE GENOMIC DNA]</scope>
</reference>
<name>A0A0S4MII9_ECHMU</name>
<sequence>MSNMPILAGIKRSFRFQHDELWTKLFEFCDAAATFQHLMRPALISLFPRHCIIHLDDILVFAGDLQENDTNLKLVLDRLRDAGLTKNLKECHVLQRSVTFLGHTVSLNGNFQTNS</sequence>
<dbReference type="STRING" id="6211.A0A0S4MII9"/>
<dbReference type="Proteomes" id="UP000017246">
    <property type="component" value="Unassembled WGS sequence"/>
</dbReference>
<dbReference type="Gene3D" id="3.30.70.270">
    <property type="match status" value="1"/>
</dbReference>
<evidence type="ECO:0000259" key="1">
    <source>
        <dbReference type="Pfam" id="PF00078"/>
    </source>
</evidence>
<evidence type="ECO:0000313" key="2">
    <source>
        <dbReference type="EMBL" id="CUT98607.1"/>
    </source>
</evidence>